<protein>
    <recommendedName>
        <fullName evidence="6">EGF-like domain-containing protein</fullName>
    </recommendedName>
</protein>
<dbReference type="InterPro" id="IPR036249">
    <property type="entry name" value="Thioredoxin-like_sf"/>
</dbReference>
<keyword evidence="8" id="KW-1185">Reference proteome</keyword>
<dbReference type="GO" id="GO:0003756">
    <property type="term" value="F:protein disulfide isomerase activity"/>
    <property type="evidence" value="ECO:0007669"/>
    <property type="project" value="TreeGrafter"/>
</dbReference>
<feature type="signal peptide" evidence="5">
    <location>
        <begin position="1"/>
        <end position="33"/>
    </location>
</feature>
<comment type="similarity">
    <text evidence="1">Belongs to the protein disulfide isomerase family.</text>
</comment>
<comment type="caution">
    <text evidence="7">The sequence shown here is derived from an EMBL/GenBank/DDBJ whole genome shotgun (WGS) entry which is preliminary data.</text>
</comment>
<dbReference type="PANTHER" id="PTHR18929:SF240">
    <property type="entry name" value="PROTEIN DISULFIDE-ISOMERASE"/>
    <property type="match status" value="1"/>
</dbReference>
<keyword evidence="2 4" id="KW-1015">Disulfide bond</keyword>
<dbReference type="OrthoDB" id="427280at2759"/>
<dbReference type="GO" id="GO:0005783">
    <property type="term" value="C:endoplasmic reticulum"/>
    <property type="evidence" value="ECO:0007669"/>
    <property type="project" value="TreeGrafter"/>
</dbReference>
<evidence type="ECO:0000256" key="5">
    <source>
        <dbReference type="SAM" id="SignalP"/>
    </source>
</evidence>
<gene>
    <name evidence="7" type="ORF">TrCOL_g323</name>
</gene>
<dbReference type="InterPro" id="IPR000742">
    <property type="entry name" value="EGF"/>
</dbReference>
<dbReference type="AlphaFoldDB" id="A0A9W7GLW2"/>
<dbReference type="GO" id="GO:0006457">
    <property type="term" value="P:protein folding"/>
    <property type="evidence" value="ECO:0007669"/>
    <property type="project" value="TreeGrafter"/>
</dbReference>
<evidence type="ECO:0000313" key="7">
    <source>
        <dbReference type="EMBL" id="GMI46275.1"/>
    </source>
</evidence>
<keyword evidence="4" id="KW-0245">EGF-like domain</keyword>
<dbReference type="CDD" id="cd00054">
    <property type="entry name" value="EGF_CA"/>
    <property type="match status" value="1"/>
</dbReference>
<dbReference type="Gene3D" id="2.10.25.10">
    <property type="entry name" value="Laminin"/>
    <property type="match status" value="1"/>
</dbReference>
<evidence type="ECO:0000313" key="8">
    <source>
        <dbReference type="Proteomes" id="UP001165065"/>
    </source>
</evidence>
<name>A0A9W7GLW2_9STRA</name>
<evidence type="ECO:0000256" key="4">
    <source>
        <dbReference type="PROSITE-ProRule" id="PRU00076"/>
    </source>
</evidence>
<comment type="caution">
    <text evidence="4">Lacks conserved residue(s) required for the propagation of feature annotation.</text>
</comment>
<dbReference type="Pfam" id="PF07974">
    <property type="entry name" value="EGF_2"/>
    <property type="match status" value="1"/>
</dbReference>
<evidence type="ECO:0000256" key="1">
    <source>
        <dbReference type="ARBA" id="ARBA00006347"/>
    </source>
</evidence>
<dbReference type="Gene3D" id="3.40.30.10">
    <property type="entry name" value="Glutaredoxin"/>
    <property type="match status" value="2"/>
</dbReference>
<dbReference type="InterPro" id="IPR013111">
    <property type="entry name" value="EGF_extracell"/>
</dbReference>
<keyword evidence="5" id="KW-0732">Signal</keyword>
<evidence type="ECO:0000256" key="2">
    <source>
        <dbReference type="ARBA" id="ARBA00023157"/>
    </source>
</evidence>
<proteinExistence type="inferred from homology"/>
<dbReference type="Proteomes" id="UP001165065">
    <property type="component" value="Unassembled WGS sequence"/>
</dbReference>
<dbReference type="PROSITE" id="PS50026">
    <property type="entry name" value="EGF_3"/>
    <property type="match status" value="1"/>
</dbReference>
<feature type="domain" description="EGF-like" evidence="6">
    <location>
        <begin position="49"/>
        <end position="80"/>
    </location>
</feature>
<evidence type="ECO:0000256" key="3">
    <source>
        <dbReference type="ARBA" id="ARBA00023180"/>
    </source>
</evidence>
<sequence>MENGILVESGDEDMELLSLLLLPFFLILVPTYAPPPSPPNPSSSTKAAPENICLNDCSGHGTCLSYTCTCDPPYSGDDCSHAPPDFFSSSQSPQQPKLAPLQSGHFNVTSKKRMRKLVKQPGGMLVGFSAPASSCSICAAFESSYMDVYSWMLEPKAASPRITFVRVDAHLSPTLLELVASLSPRPPTHPPLPSLYYVHNRRSYFYDDAHTSGRIIQYLEKVTEAKPRSLTTVDEAKEILEIPLKEGGKVNRVVLIGVFTNLDVQDDELDDFLSYFKAHCRFSTRVYCAVVEGEGEVVDWLKSEGWFDRGPAAVLFRSKTDVVLGGSREDIVVETEQFLIDESRDDDLTLQTWVDKNSLPVLSFLTPSTFTILAGLRKPMVMLFLDYKSPTSGGVPNAALIKEMYKVAREMHGKLSFVVADGAEHLDRMSLVGVENGMGGLPAVVINGNTGRTFVFDEDLPMNEETIIAFCSSFLTDTLGSTKGGRGHSSAIVKSAAGRNKKNSLKRGGEEEKIEETRGVKESMGKDSDKEFFMTELTPSNFEKLAMDDSKDVVIMLYKETGCEGCMSLAVFYKRVALRFAELGLGSKVVVTRLDLGSNEWGGGGKLTKPEFLPGVELGKLPVVMILPAGRKNTTPYLYYTGIGKVLPMMKWVEENSGTEFELEELAHLNDEEKVRYKEQIVVRERERKRRAGEEL</sequence>
<dbReference type="GO" id="GO:0034976">
    <property type="term" value="P:response to endoplasmic reticulum stress"/>
    <property type="evidence" value="ECO:0007669"/>
    <property type="project" value="TreeGrafter"/>
</dbReference>
<dbReference type="PROSITE" id="PS00022">
    <property type="entry name" value="EGF_1"/>
    <property type="match status" value="1"/>
</dbReference>
<dbReference type="EMBL" id="BRYA01000290">
    <property type="protein sequence ID" value="GMI46275.1"/>
    <property type="molecule type" value="Genomic_DNA"/>
</dbReference>
<organism evidence="7 8">
    <name type="scientific">Triparma columacea</name>
    <dbReference type="NCBI Taxonomy" id="722753"/>
    <lineage>
        <taxon>Eukaryota</taxon>
        <taxon>Sar</taxon>
        <taxon>Stramenopiles</taxon>
        <taxon>Ochrophyta</taxon>
        <taxon>Bolidophyceae</taxon>
        <taxon>Parmales</taxon>
        <taxon>Triparmaceae</taxon>
        <taxon>Triparma</taxon>
    </lineage>
</organism>
<reference evidence="8" key="1">
    <citation type="journal article" date="2023" name="Commun. Biol.">
        <title>Genome analysis of Parmales, the sister group of diatoms, reveals the evolutionary specialization of diatoms from phago-mixotrophs to photoautotrophs.</title>
        <authorList>
            <person name="Ban H."/>
            <person name="Sato S."/>
            <person name="Yoshikawa S."/>
            <person name="Yamada K."/>
            <person name="Nakamura Y."/>
            <person name="Ichinomiya M."/>
            <person name="Sato N."/>
            <person name="Blanc-Mathieu R."/>
            <person name="Endo H."/>
            <person name="Kuwata A."/>
            <person name="Ogata H."/>
        </authorList>
    </citation>
    <scope>NUCLEOTIDE SEQUENCE [LARGE SCALE GENOMIC DNA]</scope>
</reference>
<dbReference type="FunFam" id="2.10.25.10:FF:000001">
    <property type="entry name" value="Tenascin C"/>
    <property type="match status" value="1"/>
</dbReference>
<dbReference type="SMART" id="SM00181">
    <property type="entry name" value="EGF"/>
    <property type="match status" value="1"/>
</dbReference>
<dbReference type="Pfam" id="PF13848">
    <property type="entry name" value="Thioredoxin_6"/>
    <property type="match status" value="1"/>
</dbReference>
<accession>A0A9W7GLW2</accession>
<feature type="disulfide bond" evidence="4">
    <location>
        <begin position="53"/>
        <end position="63"/>
    </location>
</feature>
<dbReference type="CDD" id="cd02982">
    <property type="entry name" value="PDI_b'_family"/>
    <property type="match status" value="1"/>
</dbReference>
<keyword evidence="3" id="KW-0325">Glycoprotein</keyword>
<feature type="disulfide bond" evidence="4">
    <location>
        <begin position="70"/>
        <end position="79"/>
    </location>
</feature>
<dbReference type="SUPFAM" id="SSF52833">
    <property type="entry name" value="Thioredoxin-like"/>
    <property type="match status" value="2"/>
</dbReference>
<dbReference type="PROSITE" id="PS01186">
    <property type="entry name" value="EGF_2"/>
    <property type="match status" value="1"/>
</dbReference>
<evidence type="ECO:0000259" key="6">
    <source>
        <dbReference type="PROSITE" id="PS50026"/>
    </source>
</evidence>
<dbReference type="PANTHER" id="PTHR18929">
    <property type="entry name" value="PROTEIN DISULFIDE ISOMERASE"/>
    <property type="match status" value="1"/>
</dbReference>
<feature type="chain" id="PRO_5040723149" description="EGF-like domain-containing protein" evidence="5">
    <location>
        <begin position="34"/>
        <end position="696"/>
    </location>
</feature>